<gene>
    <name evidence="1" type="ORF">SDC9_34981</name>
</gene>
<organism evidence="1">
    <name type="scientific">bioreactor metagenome</name>
    <dbReference type="NCBI Taxonomy" id="1076179"/>
    <lineage>
        <taxon>unclassified sequences</taxon>
        <taxon>metagenomes</taxon>
        <taxon>ecological metagenomes</taxon>
    </lineage>
</organism>
<protein>
    <recommendedName>
        <fullName evidence="2">HEAT repeat domain-containing protein</fullName>
    </recommendedName>
</protein>
<dbReference type="InterPro" id="IPR016024">
    <property type="entry name" value="ARM-type_fold"/>
</dbReference>
<reference evidence="1" key="1">
    <citation type="submission" date="2019-08" db="EMBL/GenBank/DDBJ databases">
        <authorList>
            <person name="Kucharzyk K."/>
            <person name="Murdoch R.W."/>
            <person name="Higgins S."/>
            <person name="Loffler F."/>
        </authorList>
    </citation>
    <scope>NUCLEOTIDE SEQUENCE</scope>
</reference>
<name>A0A644VCG1_9ZZZZ</name>
<accession>A0A644VCG1</accession>
<proteinExistence type="predicted"/>
<dbReference type="SUPFAM" id="SSF48371">
    <property type="entry name" value="ARM repeat"/>
    <property type="match status" value="1"/>
</dbReference>
<dbReference type="SMART" id="SM00567">
    <property type="entry name" value="EZ_HEAT"/>
    <property type="match status" value="2"/>
</dbReference>
<dbReference type="AlphaFoldDB" id="A0A644VCG1"/>
<dbReference type="Gene3D" id="1.25.10.10">
    <property type="entry name" value="Leucine-rich Repeat Variant"/>
    <property type="match status" value="1"/>
</dbReference>
<sequence>MDISFLLSRLTDADLKLRHEAVEELAELARNDPDPVIPQIIAALRTADLNVRWYLGRALIRTGACVIPFLTAASEEETEMSVQKYYGAVFAAFGEEIVPTLIGLFASKNPTTRGMAAAALEKIGEPSLPSLMEAAKSPNGTVKLCAVLTLAKFQIYDY</sequence>
<evidence type="ECO:0008006" key="2">
    <source>
        <dbReference type="Google" id="ProtNLM"/>
    </source>
</evidence>
<dbReference type="EMBL" id="VSSQ01000269">
    <property type="protein sequence ID" value="MPL88951.1"/>
    <property type="molecule type" value="Genomic_DNA"/>
</dbReference>
<evidence type="ECO:0000313" key="1">
    <source>
        <dbReference type="EMBL" id="MPL88951.1"/>
    </source>
</evidence>
<comment type="caution">
    <text evidence="1">The sequence shown here is derived from an EMBL/GenBank/DDBJ whole genome shotgun (WGS) entry which is preliminary data.</text>
</comment>
<dbReference type="InterPro" id="IPR004155">
    <property type="entry name" value="PBS_lyase_HEAT"/>
</dbReference>
<dbReference type="InterPro" id="IPR011989">
    <property type="entry name" value="ARM-like"/>
</dbReference>
<dbReference type="Pfam" id="PF13646">
    <property type="entry name" value="HEAT_2"/>
    <property type="match status" value="1"/>
</dbReference>